<proteinExistence type="predicted"/>
<organism evidence="1 2">
    <name type="scientific">Dermatophagoides pteronyssinus</name>
    <name type="common">European house dust mite</name>
    <dbReference type="NCBI Taxonomy" id="6956"/>
    <lineage>
        <taxon>Eukaryota</taxon>
        <taxon>Metazoa</taxon>
        <taxon>Ecdysozoa</taxon>
        <taxon>Arthropoda</taxon>
        <taxon>Chelicerata</taxon>
        <taxon>Arachnida</taxon>
        <taxon>Acari</taxon>
        <taxon>Acariformes</taxon>
        <taxon>Sarcoptiformes</taxon>
        <taxon>Astigmata</taxon>
        <taxon>Psoroptidia</taxon>
        <taxon>Analgoidea</taxon>
        <taxon>Pyroglyphidae</taxon>
        <taxon>Dermatophagoidinae</taxon>
        <taxon>Dermatophagoides</taxon>
    </lineage>
</organism>
<dbReference type="EMBL" id="NJHN03000036">
    <property type="protein sequence ID" value="KAH9422505.1"/>
    <property type="molecule type" value="Genomic_DNA"/>
</dbReference>
<name>A0ABQ8JJB8_DERPT</name>
<comment type="caution">
    <text evidence="1">The sequence shown here is derived from an EMBL/GenBank/DDBJ whole genome shotgun (WGS) entry which is preliminary data.</text>
</comment>
<protein>
    <submittedName>
        <fullName evidence="1">Uncharacterized protein</fullName>
    </submittedName>
</protein>
<accession>A0ABQ8JJB8</accession>
<reference evidence="1 2" key="1">
    <citation type="journal article" date="2018" name="J. Allergy Clin. Immunol.">
        <title>High-quality assembly of Dermatophagoides pteronyssinus genome and transcriptome reveals a wide range of novel allergens.</title>
        <authorList>
            <person name="Liu X.Y."/>
            <person name="Yang K.Y."/>
            <person name="Wang M.Q."/>
            <person name="Kwok J.S."/>
            <person name="Zeng X."/>
            <person name="Yang Z."/>
            <person name="Xiao X.J."/>
            <person name="Lau C.P."/>
            <person name="Li Y."/>
            <person name="Huang Z.M."/>
            <person name="Ba J.G."/>
            <person name="Yim A.K."/>
            <person name="Ouyang C.Y."/>
            <person name="Ngai S.M."/>
            <person name="Chan T.F."/>
            <person name="Leung E.L."/>
            <person name="Liu L."/>
            <person name="Liu Z.G."/>
            <person name="Tsui S.K."/>
        </authorList>
    </citation>
    <scope>NUCLEOTIDE SEQUENCE [LARGE SCALE GENOMIC DNA]</scope>
    <source>
        <strain evidence="1">Derp</strain>
    </source>
</reference>
<evidence type="ECO:0000313" key="2">
    <source>
        <dbReference type="Proteomes" id="UP000887458"/>
    </source>
</evidence>
<evidence type="ECO:0000313" key="1">
    <source>
        <dbReference type="EMBL" id="KAH9422505.1"/>
    </source>
</evidence>
<sequence length="112" mass="12918">MPDIFNDFSSYTLTCNIRHHHHHHQFKRCPEKKKFTQLSLIFVLYCCCPLIQNEIFHLNCSSPKSESNIIPTIYGDKNPAIKPNICVKPLITPTRFGAYSEIIVHSPPVKKP</sequence>
<keyword evidence="2" id="KW-1185">Reference proteome</keyword>
<reference evidence="1 2" key="2">
    <citation type="journal article" date="2022" name="Mol. Biol. Evol.">
        <title>Comparative Genomics Reveals Insights into the Divergent Evolution of Astigmatic Mites and Household Pest Adaptations.</title>
        <authorList>
            <person name="Xiong Q."/>
            <person name="Wan A.T."/>
            <person name="Liu X."/>
            <person name="Fung C.S."/>
            <person name="Xiao X."/>
            <person name="Malainual N."/>
            <person name="Hou J."/>
            <person name="Wang L."/>
            <person name="Wang M."/>
            <person name="Yang K.Y."/>
            <person name="Cui Y."/>
            <person name="Leung E.L."/>
            <person name="Nong W."/>
            <person name="Shin S.K."/>
            <person name="Au S.W."/>
            <person name="Jeong K.Y."/>
            <person name="Chew F.T."/>
            <person name="Hui J.H."/>
            <person name="Leung T.F."/>
            <person name="Tungtrongchitr A."/>
            <person name="Zhong N."/>
            <person name="Liu Z."/>
            <person name="Tsui S.K."/>
        </authorList>
    </citation>
    <scope>NUCLEOTIDE SEQUENCE [LARGE SCALE GENOMIC DNA]</scope>
    <source>
        <strain evidence="1">Derp</strain>
    </source>
</reference>
<gene>
    <name evidence="1" type="ORF">DERP_003181</name>
</gene>
<dbReference type="Proteomes" id="UP000887458">
    <property type="component" value="Unassembled WGS sequence"/>
</dbReference>